<evidence type="ECO:0000256" key="1">
    <source>
        <dbReference type="SAM" id="Phobius"/>
    </source>
</evidence>
<organism evidence="2 3">
    <name type="scientific">Trichinella spiralis</name>
    <name type="common">Trichina worm</name>
    <dbReference type="NCBI Taxonomy" id="6334"/>
    <lineage>
        <taxon>Eukaryota</taxon>
        <taxon>Metazoa</taxon>
        <taxon>Ecdysozoa</taxon>
        <taxon>Nematoda</taxon>
        <taxon>Enoplea</taxon>
        <taxon>Dorylaimia</taxon>
        <taxon>Trichinellida</taxon>
        <taxon>Trichinellidae</taxon>
        <taxon>Trichinella</taxon>
    </lineage>
</organism>
<feature type="transmembrane region" description="Helical" evidence="1">
    <location>
        <begin position="23"/>
        <end position="40"/>
    </location>
</feature>
<keyword evidence="1" id="KW-0472">Membrane</keyword>
<comment type="caution">
    <text evidence="2">The sequence shown here is derived from an EMBL/GenBank/DDBJ whole genome shotgun (WGS) entry which is preliminary data.</text>
</comment>
<keyword evidence="3" id="KW-1185">Reference proteome</keyword>
<keyword evidence="1" id="KW-1133">Transmembrane helix</keyword>
<evidence type="ECO:0000313" key="3">
    <source>
        <dbReference type="Proteomes" id="UP001558632"/>
    </source>
</evidence>
<proteinExistence type="predicted"/>
<sequence>MMVVGKEETLALDLSLLNRELRFKQLTILLLLFGVLLWVFDIEITFSRWMVNTLACSIQSSKHFLKIGKVRSKVE</sequence>
<dbReference type="Proteomes" id="UP001558632">
    <property type="component" value="Unassembled WGS sequence"/>
</dbReference>
<gene>
    <name evidence="2" type="ORF">TSPI_06975</name>
</gene>
<protein>
    <submittedName>
        <fullName evidence="2">Uncharacterized protein</fullName>
    </submittedName>
</protein>
<dbReference type="EMBL" id="JBEUSY010000369">
    <property type="protein sequence ID" value="KAL1236206.1"/>
    <property type="molecule type" value="Genomic_DNA"/>
</dbReference>
<evidence type="ECO:0000313" key="2">
    <source>
        <dbReference type="EMBL" id="KAL1236206.1"/>
    </source>
</evidence>
<reference evidence="2 3" key="1">
    <citation type="submission" date="2024-07" db="EMBL/GenBank/DDBJ databases">
        <title>Enhanced genomic and transcriptomic resources for Trichinella pseudospiralis and T. spiralis underpin the discovery of pronounced molecular differences between stages and species.</title>
        <authorList>
            <person name="Pasi K.K."/>
            <person name="La Rosa G."/>
            <person name="Gomez-Morales M.A."/>
            <person name="Tosini F."/>
            <person name="Sumanam S."/>
            <person name="Young N.D."/>
            <person name="Chang B.C."/>
            <person name="Robin G.B."/>
        </authorList>
    </citation>
    <scope>NUCLEOTIDE SEQUENCE [LARGE SCALE GENOMIC DNA]</scope>
    <source>
        <strain evidence="2">ISS534</strain>
    </source>
</reference>
<name>A0ABR3KFC2_TRISP</name>
<accession>A0ABR3KFC2</accession>
<keyword evidence="1" id="KW-0812">Transmembrane</keyword>